<reference evidence="5" key="1">
    <citation type="submission" date="2016-07" db="EMBL/GenBank/DDBJ databases">
        <title>Nontailed viruses are major unrecognized killers of bacteria in the ocean.</title>
        <authorList>
            <person name="Kauffman K."/>
            <person name="Hussain F."/>
            <person name="Yang J."/>
            <person name="Arevalo P."/>
            <person name="Brown J."/>
            <person name="Cutler M."/>
            <person name="Kelly L."/>
            <person name="Polz M.F."/>
        </authorList>
    </citation>
    <scope>NUCLEOTIDE SEQUENCE [LARGE SCALE GENOMIC DNA]</scope>
    <source>
        <strain evidence="5">10N.286.55.C1</strain>
    </source>
</reference>
<evidence type="ECO:0000313" key="5">
    <source>
        <dbReference type="Proteomes" id="UP000235778"/>
    </source>
</evidence>
<comment type="caution">
    <text evidence="4">The sequence shown here is derived from an EMBL/GenBank/DDBJ whole genome shotgun (WGS) entry which is preliminary data.</text>
</comment>
<dbReference type="SUPFAM" id="SSF51735">
    <property type="entry name" value="NAD(P)-binding Rossmann-fold domains"/>
    <property type="match status" value="1"/>
</dbReference>
<dbReference type="InterPro" id="IPR036291">
    <property type="entry name" value="NAD(P)-bd_dom_sf"/>
</dbReference>
<dbReference type="CDD" id="cd05232">
    <property type="entry name" value="UDP_G4E_4_SDR_e"/>
    <property type="match status" value="1"/>
</dbReference>
<feature type="domain" description="NAD-dependent epimerase/dehydratase" evidence="3">
    <location>
        <begin position="4"/>
        <end position="225"/>
    </location>
</feature>
<dbReference type="PANTHER" id="PTHR43000">
    <property type="entry name" value="DTDP-D-GLUCOSE 4,6-DEHYDRATASE-RELATED"/>
    <property type="match status" value="1"/>
</dbReference>
<evidence type="ECO:0000256" key="2">
    <source>
        <dbReference type="ARBA" id="ARBA00007637"/>
    </source>
</evidence>
<organism evidence="4 5">
    <name type="scientific">Vibrio lentus</name>
    <dbReference type="NCBI Taxonomy" id="136468"/>
    <lineage>
        <taxon>Bacteria</taxon>
        <taxon>Pseudomonadati</taxon>
        <taxon>Pseudomonadota</taxon>
        <taxon>Gammaproteobacteria</taxon>
        <taxon>Vibrionales</taxon>
        <taxon>Vibrionaceae</taxon>
        <taxon>Vibrio</taxon>
    </lineage>
</organism>
<proteinExistence type="inferred from homology"/>
<name>A0A2N7C6I4_9VIBR</name>
<dbReference type="Gene3D" id="3.40.50.720">
    <property type="entry name" value="NAD(P)-binding Rossmann-like Domain"/>
    <property type="match status" value="1"/>
</dbReference>
<gene>
    <name evidence="4" type="ORF">BCV30_21715</name>
</gene>
<evidence type="ECO:0000313" key="4">
    <source>
        <dbReference type="EMBL" id="PME72409.1"/>
    </source>
</evidence>
<comment type="similarity">
    <text evidence="2">Belongs to the NAD(P)-dependent epimerase/dehydratase family.</text>
</comment>
<comment type="pathway">
    <text evidence="1">Bacterial outer membrane biogenesis; LPS O-antigen biosynthesis.</text>
</comment>
<dbReference type="EMBL" id="MCSI01000027">
    <property type="protein sequence ID" value="PME72409.1"/>
    <property type="molecule type" value="Genomic_DNA"/>
</dbReference>
<dbReference type="Proteomes" id="UP000235778">
    <property type="component" value="Unassembled WGS sequence"/>
</dbReference>
<accession>A0A2N7C6I4</accession>
<dbReference type="RefSeq" id="WP_102269639.1">
    <property type="nucleotide sequence ID" value="NZ_MCSH01000187.1"/>
</dbReference>
<dbReference type="Pfam" id="PF01370">
    <property type="entry name" value="Epimerase"/>
    <property type="match status" value="1"/>
</dbReference>
<dbReference type="InterPro" id="IPR001509">
    <property type="entry name" value="Epimerase_deHydtase"/>
</dbReference>
<sequence>MKLLVTGSTGFVGARVVELAEESDWEVVSVVRQSSRTQPNFFLVSSIGPETDWSNAFEGVDCIVHCAARVHQMNESEQDALTAYRDTNTFGTLNLAKQAVDAGVKRFVFVSSIKVNGEFSEPNLPFEPNLNNTPQDPYGLSKYEAEVELAKLSKETGLEVVIIRPPLVYGPGVKANFLSMMRLIDKGIPLPFGAIKNQRSLVFLDNLSDLILTCCEHPSAPGRTFLVSDDNDVSTTQLMRTIALSMGKAPRLLPIPMSWIQAGTSVLNKQHIAQRVCGSLQVEIGLTKEILGWEPPVTFEQGIKNTVQAYLDSK</sequence>
<evidence type="ECO:0000256" key="1">
    <source>
        <dbReference type="ARBA" id="ARBA00005125"/>
    </source>
</evidence>
<protein>
    <submittedName>
        <fullName evidence="4">NAD-dependent dehydratase</fullName>
    </submittedName>
</protein>
<dbReference type="AlphaFoldDB" id="A0A2N7C6I4"/>
<evidence type="ECO:0000259" key="3">
    <source>
        <dbReference type="Pfam" id="PF01370"/>
    </source>
</evidence>